<comment type="caution">
    <text evidence="1">The sequence shown here is derived from an EMBL/GenBank/DDBJ whole genome shotgun (WGS) entry which is preliminary data.</text>
</comment>
<dbReference type="EMBL" id="MCBS01023947">
    <property type="protein sequence ID" value="RKF74477.1"/>
    <property type="molecule type" value="Genomic_DNA"/>
</dbReference>
<dbReference type="AlphaFoldDB" id="A0A420IIX9"/>
<gene>
    <name evidence="1" type="ORF">GcM1_239075</name>
</gene>
<organism evidence="1 2">
    <name type="scientific">Golovinomyces cichoracearum</name>
    <dbReference type="NCBI Taxonomy" id="62708"/>
    <lineage>
        <taxon>Eukaryota</taxon>
        <taxon>Fungi</taxon>
        <taxon>Dikarya</taxon>
        <taxon>Ascomycota</taxon>
        <taxon>Pezizomycotina</taxon>
        <taxon>Leotiomycetes</taxon>
        <taxon>Erysiphales</taxon>
        <taxon>Erysiphaceae</taxon>
        <taxon>Golovinomyces</taxon>
    </lineage>
</organism>
<evidence type="ECO:0000313" key="2">
    <source>
        <dbReference type="Proteomes" id="UP000285326"/>
    </source>
</evidence>
<dbReference type="Proteomes" id="UP000285326">
    <property type="component" value="Unassembled WGS sequence"/>
</dbReference>
<accession>A0A420IIX9</accession>
<protein>
    <submittedName>
        <fullName evidence="1">Uncharacterized protein</fullName>
    </submittedName>
</protein>
<name>A0A420IIX9_9PEZI</name>
<reference evidence="1 2" key="1">
    <citation type="journal article" date="2018" name="BMC Genomics">
        <title>Comparative genome analyses reveal sequence features reflecting distinct modes of host-adaptation between dicot and monocot powdery mildew.</title>
        <authorList>
            <person name="Wu Y."/>
            <person name="Ma X."/>
            <person name="Pan Z."/>
            <person name="Kale S.D."/>
            <person name="Song Y."/>
            <person name="King H."/>
            <person name="Zhang Q."/>
            <person name="Presley C."/>
            <person name="Deng X."/>
            <person name="Wei C.I."/>
            <person name="Xiao S."/>
        </authorList>
    </citation>
    <scope>NUCLEOTIDE SEQUENCE [LARGE SCALE GENOMIC DNA]</scope>
    <source>
        <strain evidence="1">UMSG1</strain>
    </source>
</reference>
<evidence type="ECO:0000313" key="1">
    <source>
        <dbReference type="EMBL" id="RKF74477.1"/>
    </source>
</evidence>
<sequence length="57" mass="6171">MDMSIIMQSSPTERSSLHSTYTLIPPSLAPTTPEMTPPTTTAINPITGNMHIFLSPN</sequence>
<proteinExistence type="predicted"/>